<reference evidence="1" key="1">
    <citation type="submission" date="2024-02" db="EMBL/GenBank/DDBJ databases">
        <title>Metagenome Assembled Genome of Zalaria obscura JY119.</title>
        <authorList>
            <person name="Vighnesh L."/>
            <person name="Jagadeeshwari U."/>
            <person name="Venkata Ramana C."/>
            <person name="Sasikala C."/>
        </authorList>
    </citation>
    <scope>NUCLEOTIDE SEQUENCE</scope>
    <source>
        <strain evidence="1">JY119</strain>
    </source>
</reference>
<evidence type="ECO:0000313" key="2">
    <source>
        <dbReference type="Proteomes" id="UP001320706"/>
    </source>
</evidence>
<dbReference type="Proteomes" id="UP001320706">
    <property type="component" value="Unassembled WGS sequence"/>
</dbReference>
<organism evidence="1 2">
    <name type="scientific">Zalaria obscura</name>
    <dbReference type="NCBI Taxonomy" id="2024903"/>
    <lineage>
        <taxon>Eukaryota</taxon>
        <taxon>Fungi</taxon>
        <taxon>Dikarya</taxon>
        <taxon>Ascomycota</taxon>
        <taxon>Pezizomycotina</taxon>
        <taxon>Dothideomycetes</taxon>
        <taxon>Dothideomycetidae</taxon>
        <taxon>Dothideales</taxon>
        <taxon>Zalariaceae</taxon>
        <taxon>Zalaria</taxon>
    </lineage>
</organism>
<comment type="caution">
    <text evidence="1">The sequence shown here is derived from an EMBL/GenBank/DDBJ whole genome shotgun (WGS) entry which is preliminary data.</text>
</comment>
<sequence>MASSQPSPQTLQESPTAYSPPQEKLDLSALPPIFVSNTHLDTEDLHELEDNLVEAGATLTWDITEAKIVLSRVERKRRAQFDLQRAGLWTEEITVEEGDATKINDEASAESAAKRRRVNLEAKAGKDEEKAIVIDGSDTESEAETDSREKPKPIAKQSSSSIEDGGPVKPPSPQPKPIEALFTGKTVRVIRIDWFEECVKAKKLLPFEQWLVYHGKPIPKPSATPSSSTGTTAGPSKALPPKPANQVRTILERAQADAPDHSASQEYRKRRFGHAAPTTTTYSHAQTTTKYAHLLHQTTSEYDSNSSSDLPTPPPWVKAGIKYACQRSTPAPSPNDPFIDQLKKIKLARLLTNDEIGVRAYSTSIASLAAYPHKISSPREILSLPGCDVKIANLFVEWANSGRIRAADDAENDEEMKVLRLFYEIWGVGATTAREFYYERGWRDLDDVVEFGWNTLSRVQQIGVKYYEEFLDPIPRAEVEEIARVVHRHAVKVRDERVQSLVVGGYRRGKELCGDVDLIVSHPEEDKTLNIVNDIVASLEDEGWITHTLLLSLISSQRGQQTLPYRGDSGHGGHGFDTLDKALVVWQDPNWPTKEQDLKENPKAKNKNIHRRVDIIVSPWRTVGCAVAGWSGGTTFQRDLRRYAKAVKGWKFDSSGVRERSGGQFVDLEGWGKGPEGRAKTMEEAEKRVFEGLELEYREPWERCTG</sequence>
<accession>A0ACC3S8Q4</accession>
<name>A0ACC3S8Q4_9PEZI</name>
<gene>
    <name evidence="1" type="ORF">M8818_005467</name>
</gene>
<keyword evidence="2" id="KW-1185">Reference proteome</keyword>
<protein>
    <submittedName>
        <fullName evidence="1">Uncharacterized protein</fullName>
    </submittedName>
</protein>
<proteinExistence type="predicted"/>
<evidence type="ECO:0000313" key="1">
    <source>
        <dbReference type="EMBL" id="KAK8201942.1"/>
    </source>
</evidence>
<dbReference type="EMBL" id="JAMKPW020000033">
    <property type="protein sequence ID" value="KAK8201942.1"/>
    <property type="molecule type" value="Genomic_DNA"/>
</dbReference>